<dbReference type="PROSITE" id="PS50263">
    <property type="entry name" value="CN_HYDROLASE"/>
    <property type="match status" value="1"/>
</dbReference>
<dbReference type="Pfam" id="PF00795">
    <property type="entry name" value="CN_hydrolase"/>
    <property type="match status" value="1"/>
</dbReference>
<evidence type="ECO:0000256" key="4">
    <source>
        <dbReference type="ARBA" id="ARBA00052904"/>
    </source>
</evidence>
<dbReference type="CDD" id="cd07575">
    <property type="entry name" value="Xc-1258_like"/>
    <property type="match status" value="1"/>
</dbReference>
<organism evidence="7">
    <name type="scientific">Xenorhabdus bovienii str. puntauvense</name>
    <dbReference type="NCBI Taxonomy" id="1398201"/>
    <lineage>
        <taxon>Bacteria</taxon>
        <taxon>Pseudomonadati</taxon>
        <taxon>Pseudomonadota</taxon>
        <taxon>Gammaproteobacteria</taxon>
        <taxon>Enterobacterales</taxon>
        <taxon>Morganellaceae</taxon>
        <taxon>Xenorhabdus</taxon>
    </lineage>
</organism>
<dbReference type="EC" id="3.5.1.3" evidence="3"/>
<dbReference type="InterPro" id="IPR003010">
    <property type="entry name" value="C-N_Hydrolase"/>
</dbReference>
<dbReference type="PANTHER" id="PTHR47799:SF1">
    <property type="entry name" value="OMEGA-AMIDASE YAFV"/>
    <property type="match status" value="1"/>
</dbReference>
<dbReference type="Gene3D" id="3.60.110.10">
    <property type="entry name" value="Carbon-nitrogen hydrolase"/>
    <property type="match status" value="1"/>
</dbReference>
<dbReference type="GO" id="GO:0050152">
    <property type="term" value="F:omega-amidase activity"/>
    <property type="evidence" value="ECO:0007669"/>
    <property type="project" value="UniProtKB-EC"/>
</dbReference>
<feature type="domain" description="CN hydrolase" evidence="6">
    <location>
        <begin position="46"/>
        <end position="282"/>
    </location>
</feature>
<dbReference type="InterPro" id="IPR052737">
    <property type="entry name" value="Omega-amidase_YafV"/>
</dbReference>
<evidence type="ECO:0000256" key="1">
    <source>
        <dbReference type="ARBA" id="ARBA00010613"/>
    </source>
</evidence>
<proteinExistence type="inferred from homology"/>
<comment type="catalytic activity">
    <reaction evidence="4">
        <text>a monoamide of a dicarboxylate + H2O = a dicarboxylate + NH4(+)</text>
        <dbReference type="Rhea" id="RHEA:11716"/>
        <dbReference type="ChEBI" id="CHEBI:15377"/>
        <dbReference type="ChEBI" id="CHEBI:28938"/>
        <dbReference type="ChEBI" id="CHEBI:28965"/>
        <dbReference type="ChEBI" id="CHEBI:77450"/>
        <dbReference type="EC" id="3.5.1.3"/>
    </reaction>
</comment>
<keyword evidence="2 7" id="KW-0378">Hydrolase</keyword>
<dbReference type="InterPro" id="IPR036526">
    <property type="entry name" value="C-N_Hydrolase_sf"/>
</dbReference>
<dbReference type="Proteomes" id="UP000028511">
    <property type="component" value="Unassembled WGS sequence"/>
</dbReference>
<dbReference type="HOGENOM" id="CLU_030130_3_7_6"/>
<dbReference type="SUPFAM" id="SSF56317">
    <property type="entry name" value="Carbon-nitrogen hydrolase"/>
    <property type="match status" value="1"/>
</dbReference>
<protein>
    <recommendedName>
        <fullName evidence="5">Omega-amidase YafV</fullName>
        <ecNumber evidence="3">3.5.1.3</ecNumber>
    </recommendedName>
</protein>
<evidence type="ECO:0000256" key="2">
    <source>
        <dbReference type="ARBA" id="ARBA00022801"/>
    </source>
</evidence>
<evidence type="ECO:0000259" key="6">
    <source>
        <dbReference type="PROSITE" id="PS50263"/>
    </source>
</evidence>
<gene>
    <name evidence="7" type="primary">yafV</name>
    <name evidence="7" type="ORF">XBP1_3010024</name>
</gene>
<sequence>MRIYDAVWLHLDPDLFQGLFIKQSNNRQVMTEIWVKSELSMIEQNLKVTLVQTDLVWENAEQNREHIERHIAQITGSDLIILPEMFTTGFSMKPQAIAETMTGPSIQWMKAMAAKKDCAIVGSMIITENQRFYNRLLWVNPDGSVAHYDKKHLFTFAQEDHEYTAGNAPLVVNFKGWKIAAFICYDLRFPVWSRNVNGHYDAAIYIASWPARRSAHWCSLLQARAIENQSYVIGVNRVGQDGNQLDYDGHTMLIDPLGEVLLHEMNHEVVKTVQLSLSHVQGVREHFPFLKDADPFVLNNDVLGSDA</sequence>
<name>A0A077NKE8_XENBV</name>
<comment type="caution">
    <text evidence="7">The sequence shown here is derived from an EMBL/GenBank/DDBJ whole genome shotgun (WGS) entry which is preliminary data.</text>
</comment>
<dbReference type="NCBIfam" id="NF007757">
    <property type="entry name" value="PRK10438.1"/>
    <property type="match status" value="1"/>
</dbReference>
<dbReference type="FunFam" id="3.60.110.10:FF:000004">
    <property type="entry name" value="Carbon-nitrogen hydrolase"/>
    <property type="match status" value="1"/>
</dbReference>
<dbReference type="PANTHER" id="PTHR47799">
    <property type="entry name" value="OMEGA-AMIDASE YAFV"/>
    <property type="match status" value="1"/>
</dbReference>
<reference evidence="7" key="1">
    <citation type="submission" date="2013-07" db="EMBL/GenBank/DDBJ databases">
        <title>Sub-species coevolution in mutualistic symbiosis.</title>
        <authorList>
            <person name="Murfin K."/>
            <person name="Klassen J."/>
            <person name="Lee M."/>
            <person name="Forst S."/>
            <person name="Stock P."/>
            <person name="Goodrich-Blair H."/>
        </authorList>
    </citation>
    <scope>NUCLEOTIDE SEQUENCE [LARGE SCALE GENOMIC DNA]</scope>
    <source>
        <strain evidence="7">Puntauvense</strain>
    </source>
</reference>
<comment type="similarity">
    <text evidence="1">Belongs to the carbon-nitrogen hydrolase superfamily. NIT1/NIT2 family.</text>
</comment>
<evidence type="ECO:0000256" key="3">
    <source>
        <dbReference type="ARBA" id="ARBA00039118"/>
    </source>
</evidence>
<dbReference type="GO" id="GO:0106008">
    <property type="term" value="F:2-oxoglutaramate amidase activity"/>
    <property type="evidence" value="ECO:0007669"/>
    <property type="project" value="TreeGrafter"/>
</dbReference>
<dbReference type="EMBL" id="CBSW010000226">
    <property type="protein sequence ID" value="CDG98375.1"/>
    <property type="molecule type" value="Genomic_DNA"/>
</dbReference>
<evidence type="ECO:0000313" key="7">
    <source>
        <dbReference type="EMBL" id="CDG98375.1"/>
    </source>
</evidence>
<dbReference type="AlphaFoldDB" id="A0A077NKE8"/>
<accession>A0A077NKE8</accession>
<evidence type="ECO:0000256" key="5">
    <source>
        <dbReference type="ARBA" id="ARBA00072139"/>
    </source>
</evidence>